<dbReference type="RefSeq" id="WP_221558549.1">
    <property type="nucleotide sequence ID" value="NZ_JAIGNO010000007.1"/>
</dbReference>
<comment type="caution">
    <text evidence="2">The sequence shown here is derived from an EMBL/GenBank/DDBJ whole genome shotgun (WGS) entry which is preliminary data.</text>
</comment>
<dbReference type="EMBL" id="JAIGNO010000007">
    <property type="protein sequence ID" value="MBX7483196.1"/>
    <property type="molecule type" value="Genomic_DNA"/>
</dbReference>
<proteinExistence type="predicted"/>
<keyword evidence="3" id="KW-1185">Reference proteome</keyword>
<dbReference type="Proteomes" id="UP000755104">
    <property type="component" value="Unassembled WGS sequence"/>
</dbReference>
<feature type="transmembrane region" description="Helical" evidence="1">
    <location>
        <begin position="12"/>
        <end position="31"/>
    </location>
</feature>
<sequence>MHNLIAQRQGQPVLFLGLLAAGWFLLRILTWQNPWMETEILSQPFMLVGEGAGAASPVPHKAANSELQTALSRNALPEQAHILALSHLKRPRVGPASGPSRYENDGLSFVVKHAARGMDGCIGDCASVSVASPDDRPISASFRTIPGEGAMVPSIPGLHISDWRVDAWLVLREGAPTQTDGGTLPASYGGSQVGAVLAYRLAPASRLQPAAYFRANRAMGSNGQTDGALGLRVRPLKHVPVDIHVEARLTDREGATEIRPAAFVAGGFDRVTLPLDLSARGYGQAGYVGGDFATPFADGAVVAEREAMRLGTASLAVGTGMWGGAQKGASRFDVGPAVTVNMVAGKAAVRLEAGYRIRAAGNAAPGNSGVLTLSTGF</sequence>
<evidence type="ECO:0000313" key="2">
    <source>
        <dbReference type="EMBL" id="MBX7483196.1"/>
    </source>
</evidence>
<accession>A0ABS7JA65</accession>
<evidence type="ECO:0000256" key="1">
    <source>
        <dbReference type="SAM" id="Phobius"/>
    </source>
</evidence>
<keyword evidence="1" id="KW-1133">Transmembrane helix</keyword>
<protein>
    <recommendedName>
        <fullName evidence="4">Autotransporter outer membrane beta-barrel domain-containing protein</fullName>
    </recommendedName>
</protein>
<gene>
    <name evidence="2" type="ORF">K3174_11710</name>
</gene>
<reference evidence="2 3" key="1">
    <citation type="submission" date="2021-08" db="EMBL/GenBank/DDBJ databases">
        <title>Comparative Genomics Analysis of the Genus Qipengyuania Reveals Extensive Genetic Diversity and Metabolic Versatility, Including the Description of Fifteen Novel Species.</title>
        <authorList>
            <person name="Liu Y."/>
        </authorList>
    </citation>
    <scope>NUCLEOTIDE SEQUENCE [LARGE SCALE GENOMIC DNA]</scope>
    <source>
        <strain evidence="2 3">6D47A</strain>
    </source>
</reference>
<evidence type="ECO:0008006" key="4">
    <source>
        <dbReference type="Google" id="ProtNLM"/>
    </source>
</evidence>
<evidence type="ECO:0000313" key="3">
    <source>
        <dbReference type="Proteomes" id="UP000755104"/>
    </source>
</evidence>
<keyword evidence="1" id="KW-0472">Membrane</keyword>
<keyword evidence="1" id="KW-0812">Transmembrane</keyword>
<name>A0ABS7JA65_9SPHN</name>
<organism evidence="2 3">
    <name type="scientific">Qipengyuania qiaonensis</name>
    <dbReference type="NCBI Taxonomy" id="2867240"/>
    <lineage>
        <taxon>Bacteria</taxon>
        <taxon>Pseudomonadati</taxon>
        <taxon>Pseudomonadota</taxon>
        <taxon>Alphaproteobacteria</taxon>
        <taxon>Sphingomonadales</taxon>
        <taxon>Erythrobacteraceae</taxon>
        <taxon>Qipengyuania</taxon>
    </lineage>
</organism>